<evidence type="ECO:0000313" key="7">
    <source>
        <dbReference type="EMBL" id="SBO96934.1"/>
    </source>
</evidence>
<proteinExistence type="inferred from homology"/>
<dbReference type="GO" id="GO:0006355">
    <property type="term" value="P:regulation of DNA-templated transcription"/>
    <property type="evidence" value="ECO:0007669"/>
    <property type="project" value="InterPro"/>
</dbReference>
<feature type="region of interest" description="Disordered" evidence="4">
    <location>
        <begin position="318"/>
        <end position="345"/>
    </location>
</feature>
<dbReference type="SUPFAM" id="SSF46894">
    <property type="entry name" value="C-terminal effector domain of the bipartite response regulators"/>
    <property type="match status" value="1"/>
</dbReference>
<organism evidence="7">
    <name type="scientific">Nonomuraea gerenzanensis</name>
    <dbReference type="NCBI Taxonomy" id="93944"/>
    <lineage>
        <taxon>Bacteria</taxon>
        <taxon>Bacillati</taxon>
        <taxon>Actinomycetota</taxon>
        <taxon>Actinomycetes</taxon>
        <taxon>Streptosporangiales</taxon>
        <taxon>Streptosporangiaceae</taxon>
        <taxon>Nonomuraea</taxon>
    </lineage>
</organism>
<dbReference type="SUPFAM" id="SSF52540">
    <property type="entry name" value="P-loop containing nucleoside triphosphate hydrolases"/>
    <property type="match status" value="1"/>
</dbReference>
<dbReference type="Pfam" id="PF03704">
    <property type="entry name" value="BTAD"/>
    <property type="match status" value="1"/>
</dbReference>
<keyword evidence="5" id="KW-1133">Transmembrane helix</keyword>
<reference evidence="7" key="1">
    <citation type="submission" date="2016-04" db="EMBL/GenBank/DDBJ databases">
        <authorList>
            <person name="Evans L.H."/>
            <person name="Alamgir A."/>
            <person name="Owens N."/>
            <person name="Weber N.D."/>
            <person name="Virtaneva K."/>
            <person name="Barbian K."/>
            <person name="Babar A."/>
            <person name="Rosenke K."/>
        </authorList>
    </citation>
    <scope>NUCLEOTIDE SEQUENCE</scope>
    <source>
        <strain evidence="7">Nono1</strain>
    </source>
</reference>
<feature type="region of interest" description="Disordered" evidence="4">
    <location>
        <begin position="384"/>
        <end position="422"/>
    </location>
</feature>
<dbReference type="Pfam" id="PF25872">
    <property type="entry name" value="HTH_77"/>
    <property type="match status" value="1"/>
</dbReference>
<dbReference type="InterPro" id="IPR001867">
    <property type="entry name" value="OmpR/PhoB-type_DNA-bd"/>
</dbReference>
<keyword evidence="5" id="KW-0812">Transmembrane</keyword>
<dbReference type="SMART" id="SM00862">
    <property type="entry name" value="Trans_reg_C"/>
    <property type="match status" value="1"/>
</dbReference>
<evidence type="ECO:0000256" key="2">
    <source>
        <dbReference type="ARBA" id="ARBA00023125"/>
    </source>
</evidence>
<dbReference type="GO" id="GO:0000160">
    <property type="term" value="P:phosphorelay signal transduction system"/>
    <property type="evidence" value="ECO:0007669"/>
    <property type="project" value="InterPro"/>
</dbReference>
<feature type="domain" description="OmpR/PhoB-type" evidence="6">
    <location>
        <begin position="484"/>
        <end position="581"/>
    </location>
</feature>
<comment type="similarity">
    <text evidence="1">Belongs to the AfsR/DnrI/RedD regulatory family.</text>
</comment>
<dbReference type="PROSITE" id="PS51755">
    <property type="entry name" value="OMPR_PHOB"/>
    <property type="match status" value="1"/>
</dbReference>
<evidence type="ECO:0000259" key="6">
    <source>
        <dbReference type="PROSITE" id="PS51755"/>
    </source>
</evidence>
<dbReference type="PANTHER" id="PTHR47691:SF3">
    <property type="entry name" value="HTH-TYPE TRANSCRIPTIONAL REGULATOR RV0890C-RELATED"/>
    <property type="match status" value="1"/>
</dbReference>
<feature type="DNA-binding region" description="OmpR/PhoB-type" evidence="3">
    <location>
        <begin position="484"/>
        <end position="581"/>
    </location>
</feature>
<evidence type="ECO:0000256" key="1">
    <source>
        <dbReference type="ARBA" id="ARBA00005820"/>
    </source>
</evidence>
<feature type="transmembrane region" description="Helical" evidence="5">
    <location>
        <begin position="7"/>
        <end position="26"/>
    </location>
</feature>
<dbReference type="InterPro" id="IPR016032">
    <property type="entry name" value="Sig_transdc_resp-reg_C-effctor"/>
</dbReference>
<feature type="transmembrane region" description="Helical" evidence="5">
    <location>
        <begin position="46"/>
        <end position="70"/>
    </location>
</feature>
<dbReference type="SMART" id="SM01043">
    <property type="entry name" value="BTAD"/>
    <property type="match status" value="1"/>
</dbReference>
<evidence type="ECO:0000256" key="5">
    <source>
        <dbReference type="SAM" id="Phobius"/>
    </source>
</evidence>
<accession>A0A1M4EDT6</accession>
<protein>
    <submittedName>
        <fullName evidence="7">Signal transduction response regulator / Disease resistance domain-containing protein</fullName>
    </submittedName>
</protein>
<dbReference type="Gene3D" id="1.10.10.10">
    <property type="entry name" value="Winged helix-like DNA-binding domain superfamily/Winged helix DNA-binding domain"/>
    <property type="match status" value="1"/>
</dbReference>
<dbReference type="SUPFAM" id="SSF48452">
    <property type="entry name" value="TPR-like"/>
    <property type="match status" value="1"/>
</dbReference>
<feature type="transmembrane region" description="Helical" evidence="5">
    <location>
        <begin position="114"/>
        <end position="134"/>
    </location>
</feature>
<feature type="transmembrane region" description="Helical" evidence="5">
    <location>
        <begin position="169"/>
        <end position="185"/>
    </location>
</feature>
<feature type="compositionally biased region" description="Gly residues" evidence="4">
    <location>
        <begin position="402"/>
        <end position="415"/>
    </location>
</feature>
<dbReference type="GO" id="GO:0003677">
    <property type="term" value="F:DNA binding"/>
    <property type="evidence" value="ECO:0007669"/>
    <property type="project" value="UniProtKB-UniRule"/>
</dbReference>
<keyword evidence="2 3" id="KW-0238">DNA-binding</keyword>
<dbReference type="InterPro" id="IPR027417">
    <property type="entry name" value="P-loop_NTPase"/>
</dbReference>
<dbReference type="InterPro" id="IPR005158">
    <property type="entry name" value="BTAD"/>
</dbReference>
<dbReference type="PANTHER" id="PTHR47691">
    <property type="entry name" value="REGULATOR-RELATED"/>
    <property type="match status" value="1"/>
</dbReference>
<feature type="transmembrane region" description="Helical" evidence="5">
    <location>
        <begin position="141"/>
        <end position="157"/>
    </location>
</feature>
<dbReference type="InterPro" id="IPR058852">
    <property type="entry name" value="HTH_77"/>
</dbReference>
<evidence type="ECO:0000256" key="3">
    <source>
        <dbReference type="PROSITE-ProRule" id="PRU01091"/>
    </source>
</evidence>
<evidence type="ECO:0000256" key="4">
    <source>
        <dbReference type="SAM" id="MobiDB-lite"/>
    </source>
</evidence>
<gene>
    <name evidence="7" type="ORF">BN4615_P6450</name>
</gene>
<dbReference type="CDD" id="cd15831">
    <property type="entry name" value="BTAD"/>
    <property type="match status" value="1"/>
</dbReference>
<dbReference type="InterPro" id="IPR036388">
    <property type="entry name" value="WH-like_DNA-bd_sf"/>
</dbReference>
<dbReference type="Gene3D" id="1.25.40.10">
    <property type="entry name" value="Tetratricopeptide repeat domain"/>
    <property type="match status" value="2"/>
</dbReference>
<sequence length="1534" mass="164575">MRRYRLAVPALLVTGAYVATLVVVPARGDHALMHRLTLLHDEEEGLLSALLGPNVPVMVLAGAVSAWALWQSLRGPAVGRAAEPDRAVRALRVALYAAVASCLVYAVVPEWPQGARVIDAGLMAAVVVGFFLVLRRTVGHAGLLLGAGLLAQAIYVADELGAPVRDLDVLAAVAEAVWWVLVWVAQWRDGRWRRDTVGYGAGMLVVPLALILLTALLAAIWVSFVPLAIGVRREGTVFVEAFLLIWLARSAHDLGEARGRAAPARPGRLPAAGPPWLAATVRIGACAVLLLPPLVPPMTSARHAAGRAGAARAVAGGRAALAGRDRQDRRLRGPAAAASGQSLQRSRVVVLRPCPGEMAVQAGGGRAHGGLVGVRAVRRDRRAGCRGAGRVTDGERTHAVGGHPGTARGGPGGADGGDHPLDARPLPSRPLVRLRPGSEPRSGHLAAVVHRRLSGVGRPAVVGPRPPGRPGADAREGRRLVVLALFRQNADVRVGLLGPFEVRNSDGALLDVPGARLRALLAVLALDPGRIVTRARLVDWIWGEQPPADEVNALQALVSRLRRVLPDGVIEAESGGYRLAVAADAVDVSRFEQLVGQARAAEPEMRAELLRSALELWRGPAMADIALRDSEAFDAVVVRLNELHVTALGDRVDADLRLGRGSELVSELTELVATYPMREGFVAALMRALAEAGRGNEALTLYQRTRERLADELGADPSAELSALHTALLRGELGERAQSNRTNLRAELTSFVGKDEDLATVAGLAVKHRLVTLTGPGGSGKTRLATETARTMLGELPDGAWLVELASVRAGGELAQAALTAIGLRDQGLTGNARGGDSLDRLITAIRERAILLVLDNCEHVIEEAAAFTDRLLGECRRLRILATSREPLGITGEVLWQVEPLALPVKGAEPGAVMSSPAVRLLRDRAELVRKGIGSDAGTLAAMARICQALDGIPLAIELAAARLRTMSVDQLARRLDDRFRLLTSGSRTALPRHKTLRAVVDWSWDLLSEAERGVLRRLSVFSGGASLEAAERVCGGEVFAGEPVLDVLTALTEKSLLQADGEGTPRYRMLDTIREYTADRLAEAEETESVRRAHLEHFIELAETAEPHLRKAEQLEWMARLEAEHDNIVVALRGAIAEGRALEAMRLVAAAGWYWYLGGHRAEGTELSIAAASLQGEVPDEVRAVAYTIVTVFVTSGYGDQFRAREWIQEAHRYIQRSGYRNPMLGFVVPLERLLHDATDFLSAFDPLVVDDDPWVRAQARLARGRLRLSISGDETGVDTDAELALAEFRAQGDRWGISLALMFLADRLAMRGEFARACACFDEAAVALTELGATEDVVGVRARQAQLHWLLGDERASAAAIADAQRFAGGIAWPDALAQLEMARAHLARWRGEPDAAHRHLATVLEHADLGDVVYVGAMNLYGYLTEDLEESRGRRAEAFRVVVPQAYPPLVAEVLVGVADVAMREGEYEQAVRLLGASDGVRGAVDRSLPDAARIAADALERLGESGFAEAMRDGQKRDWRELAEVTLGS</sequence>
<dbReference type="Pfam" id="PF00486">
    <property type="entry name" value="Trans_reg_C"/>
    <property type="match status" value="1"/>
</dbReference>
<dbReference type="InterPro" id="IPR011990">
    <property type="entry name" value="TPR-like_helical_dom_sf"/>
</dbReference>
<dbReference type="PRINTS" id="PR00364">
    <property type="entry name" value="DISEASERSIST"/>
</dbReference>
<feature type="transmembrane region" description="Helical" evidence="5">
    <location>
        <begin position="90"/>
        <end position="108"/>
    </location>
</feature>
<keyword evidence="5" id="KW-0472">Membrane</keyword>
<dbReference type="EMBL" id="LT559118">
    <property type="protein sequence ID" value="SBO96934.1"/>
    <property type="molecule type" value="Genomic_DNA"/>
</dbReference>
<name>A0A1M4EDT6_9ACTN</name>
<feature type="transmembrane region" description="Helical" evidence="5">
    <location>
        <begin position="197"/>
        <end position="224"/>
    </location>
</feature>